<proteinExistence type="predicted"/>
<gene>
    <name evidence="1" type="ORF">GOZ88_25460</name>
</gene>
<dbReference type="Proteomes" id="UP000440716">
    <property type="component" value="Unassembled WGS sequence"/>
</dbReference>
<name>A0A7K1RN26_AGRVI</name>
<dbReference type="EMBL" id="WPHU01000020">
    <property type="protein sequence ID" value="MVA59440.1"/>
    <property type="molecule type" value="Genomic_DNA"/>
</dbReference>
<evidence type="ECO:0000313" key="2">
    <source>
        <dbReference type="Proteomes" id="UP000440716"/>
    </source>
</evidence>
<dbReference type="AlphaFoldDB" id="A0A7K1RN26"/>
<sequence>MKSFVHLVAVTVVAMVTSQIGIANAAVFEMKMFGHHVVVLQRDFEQVLSIDGREVLKDAILNMEDIRLISGTPAIVGSSSAGGNACDAAPFVVSFPRDSNPRVDGPIESCRPVRMDVLADQLTFSTTALPNSRSEIWTWTPASGFTKSGHKDFVANTSRGWSELREKTVSHPSELLSFGEVAAQINVLLGAEKGEYSDIILGVGSGSFDGDYFVGSACSFELAPVSRFFVHLQGRLRTLSSSEPILKFRC</sequence>
<reference evidence="1 2" key="1">
    <citation type="submission" date="2019-12" db="EMBL/GenBank/DDBJ databases">
        <title>Whole-genome sequencing of Allorhizobium vitis.</title>
        <authorList>
            <person name="Gan H.M."/>
            <person name="Szegedi E."/>
            <person name="Burr T."/>
            <person name="Savka M.A."/>
        </authorList>
    </citation>
    <scope>NUCLEOTIDE SEQUENCE [LARGE SCALE GENOMIC DNA]</scope>
    <source>
        <strain evidence="1 2">CG415</strain>
    </source>
</reference>
<protein>
    <submittedName>
        <fullName evidence="1">Uncharacterized protein</fullName>
    </submittedName>
</protein>
<comment type="caution">
    <text evidence="1">The sequence shown here is derived from an EMBL/GenBank/DDBJ whole genome shotgun (WGS) entry which is preliminary data.</text>
</comment>
<organism evidence="1 2">
    <name type="scientific">Agrobacterium vitis</name>
    <name type="common">Rhizobium vitis</name>
    <dbReference type="NCBI Taxonomy" id="373"/>
    <lineage>
        <taxon>Bacteria</taxon>
        <taxon>Pseudomonadati</taxon>
        <taxon>Pseudomonadota</taxon>
        <taxon>Alphaproteobacteria</taxon>
        <taxon>Hyphomicrobiales</taxon>
        <taxon>Rhizobiaceae</taxon>
        <taxon>Rhizobium/Agrobacterium group</taxon>
        <taxon>Agrobacterium</taxon>
    </lineage>
</organism>
<accession>A0A7K1RN26</accession>
<dbReference type="RefSeq" id="WP_156593206.1">
    <property type="nucleotide sequence ID" value="NZ_WPHU01000020.1"/>
</dbReference>
<evidence type="ECO:0000313" key="1">
    <source>
        <dbReference type="EMBL" id="MVA59440.1"/>
    </source>
</evidence>